<feature type="domain" description="C2H2-type" evidence="9">
    <location>
        <begin position="645"/>
        <end position="672"/>
    </location>
</feature>
<feature type="compositionally biased region" description="Basic and acidic residues" evidence="8">
    <location>
        <begin position="31"/>
        <end position="41"/>
    </location>
</feature>
<dbReference type="PROSITE" id="PS00028">
    <property type="entry name" value="ZINC_FINGER_C2H2_1"/>
    <property type="match status" value="2"/>
</dbReference>
<dbReference type="Gene3D" id="3.30.160.60">
    <property type="entry name" value="Classic Zinc Finger"/>
    <property type="match status" value="1"/>
</dbReference>
<dbReference type="InterPro" id="IPR050888">
    <property type="entry name" value="ZnF_C2H2-type_TF"/>
</dbReference>
<accession>A0A2S2N9I1</accession>
<organism evidence="10">
    <name type="scientific">Schizaphis graminum</name>
    <name type="common">Green bug aphid</name>
    <dbReference type="NCBI Taxonomy" id="13262"/>
    <lineage>
        <taxon>Eukaryota</taxon>
        <taxon>Metazoa</taxon>
        <taxon>Ecdysozoa</taxon>
        <taxon>Arthropoda</taxon>
        <taxon>Hexapoda</taxon>
        <taxon>Insecta</taxon>
        <taxon>Pterygota</taxon>
        <taxon>Neoptera</taxon>
        <taxon>Paraneoptera</taxon>
        <taxon>Hemiptera</taxon>
        <taxon>Sternorrhyncha</taxon>
        <taxon>Aphidomorpha</taxon>
        <taxon>Aphidoidea</taxon>
        <taxon>Aphididae</taxon>
        <taxon>Aphidini</taxon>
        <taxon>Schizaphis</taxon>
    </lineage>
</organism>
<evidence type="ECO:0000256" key="1">
    <source>
        <dbReference type="ARBA" id="ARBA00004123"/>
    </source>
</evidence>
<comment type="subcellular location">
    <subcellularLocation>
        <location evidence="1">Nucleus</location>
    </subcellularLocation>
</comment>
<keyword evidence="6" id="KW-0539">Nucleus</keyword>
<evidence type="ECO:0000256" key="4">
    <source>
        <dbReference type="ARBA" id="ARBA00022771"/>
    </source>
</evidence>
<keyword evidence="3" id="KW-0677">Repeat</keyword>
<feature type="region of interest" description="Disordered" evidence="8">
    <location>
        <begin position="1"/>
        <end position="188"/>
    </location>
</feature>
<feature type="compositionally biased region" description="Polar residues" evidence="8">
    <location>
        <begin position="19"/>
        <end position="30"/>
    </location>
</feature>
<feature type="compositionally biased region" description="Basic and acidic residues" evidence="8">
    <location>
        <begin position="117"/>
        <end position="133"/>
    </location>
</feature>
<feature type="compositionally biased region" description="Acidic residues" evidence="8">
    <location>
        <begin position="135"/>
        <end position="145"/>
    </location>
</feature>
<dbReference type="InterPro" id="IPR013087">
    <property type="entry name" value="Znf_C2H2_type"/>
</dbReference>
<dbReference type="PANTHER" id="PTHR24406">
    <property type="entry name" value="TRANSCRIPTIONAL REPRESSOR CTCFL-RELATED"/>
    <property type="match status" value="1"/>
</dbReference>
<sequence>MVHTRACTMDSEKMKKNQNKNPNRSRAKNSGNEKSKMKPDSKSSSNCSNPESEDDDQNLPSTASNPSELAAGSSIKVTLKKTRSCSSSSSRESTQSFEVVRRLPPTAESVSGEEDCENPKDPEPEKSTDKSPSVDEGENEKESEGESQNANSSDDSDVEILSDDSQESFTERPSPAVSVKSEEKNVSINTVIDLKTEDVPQNSTVVKKEECKVRLKTLKEELLKDSDLEGEIVVLKDDDENDSTQPQNGVEKKEIKEQVKEQVKEQKVKINVRSFDDLVDPRTAILINMPPPGQQIDRAPNYLAQNGGSFPPPYLSCDVCGVQYDSPELLNDHKVTMKHFKCSFKECEHLVVSSQQEFLDHQRLAHNIMPSPVQQLAHQVQRLPAMGFDQQLQSGVPPLPENLTPNMYTQSLRMPNQPVPMQRAMRPMMRPAMPHMMSSPRGRNVQRGSTIRGRTPSLNSTPRGSSLKRPLTTPRRGAPPMKRTSLDRNSYTTTLNKTPIVKSIAESLTKSITKTSASPASQQDVVNLFSKRGLTISTVDNGNNSTIPAGLSLNSAVSIIPTSPHKVLSNVPNKVSSNVLNSVSNTVSKNVPRKVISQSMDTVDLTGPDKPKKYYPCEVCSKTYTSSEKMYEHLSIAHKSVSFPYKCNLCQFASQTIDALSRHKLSHKSETNNMSMVIPIVDLSKSNTLFRMRQMGITNYIPIAQLDNQGGQFGVPIMTSNNKTAQEGLNFTSYFNFGSLRNIQ</sequence>
<feature type="compositionally biased region" description="Acidic residues" evidence="8">
    <location>
        <begin position="154"/>
        <end position="166"/>
    </location>
</feature>
<evidence type="ECO:0000256" key="8">
    <source>
        <dbReference type="SAM" id="MobiDB-lite"/>
    </source>
</evidence>
<reference evidence="10" key="1">
    <citation type="submission" date="2018-04" db="EMBL/GenBank/DDBJ databases">
        <title>Transcriptome of Schizaphis graminum biotype I.</title>
        <authorList>
            <person name="Scully E.D."/>
            <person name="Geib S.M."/>
            <person name="Palmer N.A."/>
            <person name="Koch K."/>
            <person name="Bradshaw J."/>
            <person name="Heng-Moss T."/>
            <person name="Sarath G."/>
        </authorList>
    </citation>
    <scope>NUCLEOTIDE SEQUENCE</scope>
</reference>
<evidence type="ECO:0000256" key="2">
    <source>
        <dbReference type="ARBA" id="ARBA00022723"/>
    </source>
</evidence>
<dbReference type="GO" id="GO:0008270">
    <property type="term" value="F:zinc ion binding"/>
    <property type="evidence" value="ECO:0007669"/>
    <property type="project" value="UniProtKB-KW"/>
</dbReference>
<evidence type="ECO:0000313" key="10">
    <source>
        <dbReference type="EMBL" id="MBY13871.1"/>
    </source>
</evidence>
<feature type="region of interest" description="Disordered" evidence="8">
    <location>
        <begin position="435"/>
        <end position="487"/>
    </location>
</feature>
<keyword evidence="5" id="KW-0862">Zinc</keyword>
<keyword evidence="4 7" id="KW-0863">Zinc-finger</keyword>
<evidence type="ECO:0000259" key="9">
    <source>
        <dbReference type="PROSITE" id="PS50157"/>
    </source>
</evidence>
<dbReference type="AlphaFoldDB" id="A0A2S2N9I1"/>
<keyword evidence="2" id="KW-0479">Metal-binding</keyword>
<protein>
    <recommendedName>
        <fullName evidence="9">C2H2-type domain-containing protein</fullName>
    </recommendedName>
</protein>
<evidence type="ECO:0000256" key="7">
    <source>
        <dbReference type="PROSITE-ProRule" id="PRU00042"/>
    </source>
</evidence>
<feature type="domain" description="C2H2-type" evidence="9">
    <location>
        <begin position="615"/>
        <end position="638"/>
    </location>
</feature>
<dbReference type="GO" id="GO:0005634">
    <property type="term" value="C:nucleus"/>
    <property type="evidence" value="ECO:0007669"/>
    <property type="project" value="UniProtKB-SubCell"/>
</dbReference>
<dbReference type="SMART" id="SM00355">
    <property type="entry name" value="ZnF_C2H2"/>
    <property type="match status" value="4"/>
</dbReference>
<evidence type="ECO:0000256" key="6">
    <source>
        <dbReference type="ARBA" id="ARBA00023242"/>
    </source>
</evidence>
<evidence type="ECO:0000256" key="3">
    <source>
        <dbReference type="ARBA" id="ARBA00022737"/>
    </source>
</evidence>
<name>A0A2S2N9I1_SCHGA</name>
<dbReference type="PROSITE" id="PS50157">
    <property type="entry name" value="ZINC_FINGER_C2H2_2"/>
    <property type="match status" value="2"/>
</dbReference>
<feature type="compositionally biased region" description="Polar residues" evidence="8">
    <location>
        <begin position="58"/>
        <end position="67"/>
    </location>
</feature>
<gene>
    <name evidence="10" type="ORF">g.172818</name>
</gene>
<proteinExistence type="predicted"/>
<evidence type="ECO:0000256" key="5">
    <source>
        <dbReference type="ARBA" id="ARBA00022833"/>
    </source>
</evidence>
<dbReference type="SUPFAM" id="SSF57667">
    <property type="entry name" value="beta-beta-alpha zinc fingers"/>
    <property type="match status" value="1"/>
</dbReference>
<feature type="compositionally biased region" description="Low complexity" evidence="8">
    <location>
        <begin position="84"/>
        <end position="96"/>
    </location>
</feature>
<dbReference type="InterPro" id="IPR036236">
    <property type="entry name" value="Znf_C2H2_sf"/>
</dbReference>
<dbReference type="EMBL" id="GGMR01001252">
    <property type="protein sequence ID" value="MBY13871.1"/>
    <property type="molecule type" value="Transcribed_RNA"/>
</dbReference>